<dbReference type="CDD" id="cd10170">
    <property type="entry name" value="ASKHA_NBD_HSP70"/>
    <property type="match status" value="1"/>
</dbReference>
<comment type="caution">
    <text evidence="2">The sequence shown here is derived from an EMBL/GenBank/DDBJ whole genome shotgun (WGS) entry which is preliminary data.</text>
</comment>
<dbReference type="PANTHER" id="PTHR14187:SF5">
    <property type="entry name" value="HEAT SHOCK 70 KDA PROTEIN 12A"/>
    <property type="match status" value="1"/>
</dbReference>
<proteinExistence type="predicted"/>
<reference evidence="2" key="2">
    <citation type="submission" date="2023-05" db="EMBL/GenBank/DDBJ databases">
        <authorList>
            <consortium name="Lawrence Berkeley National Laboratory"/>
            <person name="Steindorff A."/>
            <person name="Hensen N."/>
            <person name="Bonometti L."/>
            <person name="Westerberg I."/>
            <person name="Brannstrom I.O."/>
            <person name="Guillou S."/>
            <person name="Cros-Aarteil S."/>
            <person name="Calhoun S."/>
            <person name="Haridas S."/>
            <person name="Kuo A."/>
            <person name="Mondo S."/>
            <person name="Pangilinan J."/>
            <person name="Riley R."/>
            <person name="Labutti K."/>
            <person name="Andreopoulos B."/>
            <person name="Lipzen A."/>
            <person name="Chen C."/>
            <person name="Yanf M."/>
            <person name="Daum C."/>
            <person name="Ng V."/>
            <person name="Clum A."/>
            <person name="Ohm R."/>
            <person name="Martin F."/>
            <person name="Silar P."/>
            <person name="Natvig D."/>
            <person name="Lalanne C."/>
            <person name="Gautier V."/>
            <person name="Ament-Velasquez S.L."/>
            <person name="Kruys A."/>
            <person name="Hutchinson M.I."/>
            <person name="Powell A.J."/>
            <person name="Barry K."/>
            <person name="Miller A.N."/>
            <person name="Grigoriev I.V."/>
            <person name="Debuchy R."/>
            <person name="Gladieux P."/>
            <person name="Thoren M.H."/>
            <person name="Johannesson H."/>
        </authorList>
    </citation>
    <scope>NUCLEOTIDE SEQUENCE</scope>
    <source>
        <strain evidence="2">PSN293</strain>
    </source>
</reference>
<evidence type="ECO:0000313" key="2">
    <source>
        <dbReference type="EMBL" id="KAK4209098.1"/>
    </source>
</evidence>
<evidence type="ECO:0000313" key="3">
    <source>
        <dbReference type="Proteomes" id="UP001301769"/>
    </source>
</evidence>
<feature type="region of interest" description="Disordered" evidence="1">
    <location>
        <begin position="149"/>
        <end position="172"/>
    </location>
</feature>
<dbReference type="AlphaFoldDB" id="A0AAN6XYS4"/>
<name>A0AAN6XYS4_9PEZI</name>
<dbReference type="EMBL" id="MU858216">
    <property type="protein sequence ID" value="KAK4209098.1"/>
    <property type="molecule type" value="Genomic_DNA"/>
</dbReference>
<evidence type="ECO:0000256" key="1">
    <source>
        <dbReference type="SAM" id="MobiDB-lite"/>
    </source>
</evidence>
<reference evidence="2" key="1">
    <citation type="journal article" date="2023" name="Mol. Phylogenet. Evol.">
        <title>Genome-scale phylogeny and comparative genomics of the fungal order Sordariales.</title>
        <authorList>
            <person name="Hensen N."/>
            <person name="Bonometti L."/>
            <person name="Westerberg I."/>
            <person name="Brannstrom I.O."/>
            <person name="Guillou S."/>
            <person name="Cros-Aarteil S."/>
            <person name="Calhoun S."/>
            <person name="Haridas S."/>
            <person name="Kuo A."/>
            <person name="Mondo S."/>
            <person name="Pangilinan J."/>
            <person name="Riley R."/>
            <person name="LaButti K."/>
            <person name="Andreopoulos B."/>
            <person name="Lipzen A."/>
            <person name="Chen C."/>
            <person name="Yan M."/>
            <person name="Daum C."/>
            <person name="Ng V."/>
            <person name="Clum A."/>
            <person name="Steindorff A."/>
            <person name="Ohm R.A."/>
            <person name="Martin F."/>
            <person name="Silar P."/>
            <person name="Natvig D.O."/>
            <person name="Lalanne C."/>
            <person name="Gautier V."/>
            <person name="Ament-Velasquez S.L."/>
            <person name="Kruys A."/>
            <person name="Hutchinson M.I."/>
            <person name="Powell A.J."/>
            <person name="Barry K."/>
            <person name="Miller A.N."/>
            <person name="Grigoriev I.V."/>
            <person name="Debuchy R."/>
            <person name="Gladieux P."/>
            <person name="Hiltunen Thoren M."/>
            <person name="Johannesson H."/>
        </authorList>
    </citation>
    <scope>NUCLEOTIDE SEQUENCE</scope>
    <source>
        <strain evidence="2">PSN293</strain>
    </source>
</reference>
<gene>
    <name evidence="2" type="ORF">QBC37DRAFT_430854</name>
</gene>
<accession>A0AAN6XYS4</accession>
<feature type="compositionally biased region" description="Polar residues" evidence="1">
    <location>
        <begin position="151"/>
        <end position="163"/>
    </location>
</feature>
<protein>
    <submittedName>
        <fullName evidence="2">Uncharacterized protein</fullName>
    </submittedName>
</protein>
<dbReference type="Proteomes" id="UP001301769">
    <property type="component" value="Unassembled WGS sequence"/>
</dbReference>
<keyword evidence="3" id="KW-1185">Reference proteome</keyword>
<organism evidence="2 3">
    <name type="scientific">Rhypophila decipiens</name>
    <dbReference type="NCBI Taxonomy" id="261697"/>
    <lineage>
        <taxon>Eukaryota</taxon>
        <taxon>Fungi</taxon>
        <taxon>Dikarya</taxon>
        <taxon>Ascomycota</taxon>
        <taxon>Pezizomycotina</taxon>
        <taxon>Sordariomycetes</taxon>
        <taxon>Sordariomycetidae</taxon>
        <taxon>Sordariales</taxon>
        <taxon>Naviculisporaceae</taxon>
        <taxon>Rhypophila</taxon>
    </lineage>
</organism>
<dbReference type="PANTHER" id="PTHR14187">
    <property type="entry name" value="ALPHA KINASE/ELONGATION FACTOR 2 KINASE"/>
    <property type="match status" value="1"/>
</dbReference>
<sequence length="727" mass="81959">MTSPWAREKVVIGIDFGDEYTSAAHGDTLSYMHEGITSIRLLTSWPRFIQNSIHQEFRTAVAYAEDGHTVVAWGNQIRSGYPSGPVYFNLKSRIAKELAEKALRAESPGTTPKQDKRDMLNDKALSNIVKMMAGISWTEPALLNIKKHMPTSETPQRGRTSNEFLHGQGPDSYANTLASREELLTSIRTFLQDGKLIKTSGPAGRILALMKQEIPEFLTDNDTSGPHMLEHTSNGSSANHLRMKPPSSVENDVNTRVENNKVVPARPAIDLVTDLFRGVQKSIWAECKIVYGAEVFSAFQKELVVTVPAEWLEETKDQLIEALSRAFQFGRLSNVRMATAEEVGALYVLKYNQDEENIAIKAGDTYILMDCRQDYSVTVRSYHVTQTSPALVIEQVGTVSSDQRISGQPMRDFLRWLCNWVGRERYSRIPESKLGYESMLLTQITSFLFYFGGADDEVWEIRLPPELGIEDDEDLCIEDRTLELSGQRIRHILQSYLDRVFDLIKHQIDTSLVRPKGVILTGDGLHTLRYLGEQIKDYCRSLGVLPLKTWLGYRCVDIGAVLHGLQAGGVKDSSKVRFSRAHYGLVIPGTNGEIEWLVEKGECLPKTTILTRTTMTKRFVGSTNLTYPVEEEDDGLTMVVSDKYTMPGGLADPDVESTCKIRMTEFPLQKINPANHFSRKWTDRQGRLVYEMAFPIRAEFNDTISFTILHRGEALGETNLEYYSQVN</sequence>
<feature type="region of interest" description="Disordered" evidence="1">
    <location>
        <begin position="232"/>
        <end position="252"/>
    </location>
</feature>